<gene>
    <name evidence="2" type="ORF">GX50_08210</name>
</gene>
<reference evidence="2 3" key="1">
    <citation type="submission" date="2017-10" db="EMBL/GenBank/DDBJ databases">
        <title>Comparative genomics in systemic dimorphic fungi from Ajellomycetaceae.</title>
        <authorList>
            <person name="Munoz J.F."/>
            <person name="Mcewen J.G."/>
            <person name="Clay O.K."/>
            <person name="Cuomo C.A."/>
        </authorList>
    </citation>
    <scope>NUCLEOTIDE SEQUENCE [LARGE SCALE GENOMIC DNA]</scope>
    <source>
        <strain evidence="2 3">UAMH4076</strain>
    </source>
</reference>
<organism evidence="2 3">
    <name type="scientific">[Emmonsia] crescens</name>
    <dbReference type="NCBI Taxonomy" id="73230"/>
    <lineage>
        <taxon>Eukaryota</taxon>
        <taxon>Fungi</taxon>
        <taxon>Dikarya</taxon>
        <taxon>Ascomycota</taxon>
        <taxon>Pezizomycotina</taxon>
        <taxon>Eurotiomycetes</taxon>
        <taxon>Eurotiomycetidae</taxon>
        <taxon>Onygenales</taxon>
        <taxon>Ajellomycetaceae</taxon>
        <taxon>Emergomyces</taxon>
    </lineage>
</organism>
<feature type="region of interest" description="Disordered" evidence="1">
    <location>
        <begin position="1"/>
        <end position="22"/>
    </location>
</feature>
<proteinExistence type="predicted"/>
<accession>A0A2B7Z7Q2</accession>
<feature type="compositionally biased region" description="Basic and acidic residues" evidence="1">
    <location>
        <begin position="1"/>
        <end position="11"/>
    </location>
</feature>
<evidence type="ECO:0000313" key="2">
    <source>
        <dbReference type="EMBL" id="PGH29052.1"/>
    </source>
</evidence>
<protein>
    <submittedName>
        <fullName evidence="2">Uncharacterized protein</fullName>
    </submittedName>
</protein>
<evidence type="ECO:0000256" key="1">
    <source>
        <dbReference type="SAM" id="MobiDB-lite"/>
    </source>
</evidence>
<dbReference type="Proteomes" id="UP000226031">
    <property type="component" value="Unassembled WGS sequence"/>
</dbReference>
<dbReference type="AlphaFoldDB" id="A0A2B7Z7Q2"/>
<name>A0A2B7Z7Q2_9EURO</name>
<sequence>MRFSKSAEHTTEAGNPQPIPKQLRLSTQQGGLDERQRAFRLHAWLVIGTYKYSHSSLTLKPPTAQGFHTPGVPCLLSTMLLELWHERTLASYAAETQMLIDNSYGRRRDVACKWLGNTLSCNSISILLPDVSSVLLLLTPPNLSPIGIMLV</sequence>
<evidence type="ECO:0000313" key="3">
    <source>
        <dbReference type="Proteomes" id="UP000226031"/>
    </source>
</evidence>
<comment type="caution">
    <text evidence="2">The sequence shown here is derived from an EMBL/GenBank/DDBJ whole genome shotgun (WGS) entry which is preliminary data.</text>
</comment>
<keyword evidence="3" id="KW-1185">Reference proteome</keyword>
<dbReference type="EMBL" id="PDND01000280">
    <property type="protein sequence ID" value="PGH29052.1"/>
    <property type="molecule type" value="Genomic_DNA"/>
</dbReference>